<organism evidence="2 3">
    <name type="scientific">Clarias magur</name>
    <name type="common">Asian catfish</name>
    <name type="synonym">Macropteronotus magur</name>
    <dbReference type="NCBI Taxonomy" id="1594786"/>
    <lineage>
        <taxon>Eukaryota</taxon>
        <taxon>Metazoa</taxon>
        <taxon>Chordata</taxon>
        <taxon>Craniata</taxon>
        <taxon>Vertebrata</taxon>
        <taxon>Euteleostomi</taxon>
        <taxon>Actinopterygii</taxon>
        <taxon>Neopterygii</taxon>
        <taxon>Teleostei</taxon>
        <taxon>Ostariophysi</taxon>
        <taxon>Siluriformes</taxon>
        <taxon>Clariidae</taxon>
        <taxon>Clarias</taxon>
    </lineage>
</organism>
<name>A0A8J4T4W4_CLAMG</name>
<dbReference type="OrthoDB" id="775972at2759"/>
<evidence type="ECO:0000313" key="2">
    <source>
        <dbReference type="EMBL" id="KAF5889030.1"/>
    </source>
</evidence>
<reference evidence="2" key="1">
    <citation type="submission" date="2020-07" db="EMBL/GenBank/DDBJ databases">
        <title>Clarias magur genome sequencing, assembly and annotation.</title>
        <authorList>
            <person name="Kushwaha B."/>
            <person name="Kumar R."/>
            <person name="Das P."/>
            <person name="Joshi C.G."/>
            <person name="Kumar D."/>
            <person name="Nagpure N.S."/>
            <person name="Pandey M."/>
            <person name="Agarwal S."/>
            <person name="Srivastava S."/>
            <person name="Singh M."/>
            <person name="Sahoo L."/>
            <person name="Jayasankar P."/>
            <person name="Meher P.K."/>
            <person name="Koringa P.G."/>
            <person name="Iquebal M.A."/>
            <person name="Das S.P."/>
            <person name="Bit A."/>
            <person name="Patnaik S."/>
            <person name="Patel N."/>
            <person name="Shah T.M."/>
            <person name="Hinsu A."/>
            <person name="Jena J.K."/>
        </authorList>
    </citation>
    <scope>NUCLEOTIDE SEQUENCE</scope>
    <source>
        <strain evidence="2">CIFAMagur01</strain>
        <tissue evidence="2">Testis</tissue>
    </source>
</reference>
<comment type="caution">
    <text evidence="2">The sequence shown here is derived from an EMBL/GenBank/DDBJ whole genome shotgun (WGS) entry which is preliminary data.</text>
</comment>
<protein>
    <submittedName>
        <fullName evidence="2">Uncharacterized protein</fullName>
    </submittedName>
</protein>
<dbReference type="Proteomes" id="UP000727407">
    <property type="component" value="Unassembled WGS sequence"/>
</dbReference>
<dbReference type="EMBL" id="QNUK01000875">
    <property type="protein sequence ID" value="KAF5889030.1"/>
    <property type="molecule type" value="Genomic_DNA"/>
</dbReference>
<dbReference type="AlphaFoldDB" id="A0A8J4T4W4"/>
<keyword evidence="3" id="KW-1185">Reference proteome</keyword>
<feature type="region of interest" description="Disordered" evidence="1">
    <location>
        <begin position="40"/>
        <end position="79"/>
    </location>
</feature>
<evidence type="ECO:0000256" key="1">
    <source>
        <dbReference type="SAM" id="MobiDB-lite"/>
    </source>
</evidence>
<evidence type="ECO:0000313" key="3">
    <source>
        <dbReference type="Proteomes" id="UP000727407"/>
    </source>
</evidence>
<accession>A0A8J4T4W4</accession>
<proteinExistence type="predicted"/>
<gene>
    <name evidence="2" type="ORF">DAT39_021271</name>
</gene>
<sequence>MGDRRKVIWYCASKTLYAKVLLGGFTPGMLRRNHQHLIPLHTSPQKETLEPAPEQAPMPSPMVPTVLPTKTSPLRTRYGRAVVKPERLNL</sequence>